<dbReference type="EMBL" id="SNZG01000010">
    <property type="protein sequence ID" value="TDR39790.1"/>
    <property type="molecule type" value="Genomic_DNA"/>
</dbReference>
<evidence type="ECO:0000256" key="1">
    <source>
        <dbReference type="SAM" id="SignalP"/>
    </source>
</evidence>
<feature type="chain" id="PRO_5032993731" description="SH3 domain-containing protein" evidence="1">
    <location>
        <begin position="25"/>
        <end position="178"/>
    </location>
</feature>
<dbReference type="AlphaFoldDB" id="A0A8B4Q949"/>
<gene>
    <name evidence="3" type="ORF">DFR61_1105</name>
    <name evidence="2" type="ORF">NCTC10597_00909</name>
</gene>
<evidence type="ECO:0000313" key="3">
    <source>
        <dbReference type="EMBL" id="TDR39790.1"/>
    </source>
</evidence>
<dbReference type="OrthoDB" id="9815791at2"/>
<keyword evidence="5" id="KW-1185">Reference proteome</keyword>
<organism evidence="2 4">
    <name type="scientific">Kurthia zopfii</name>
    <dbReference type="NCBI Taxonomy" id="1650"/>
    <lineage>
        <taxon>Bacteria</taxon>
        <taxon>Bacillati</taxon>
        <taxon>Bacillota</taxon>
        <taxon>Bacilli</taxon>
        <taxon>Bacillales</taxon>
        <taxon>Caryophanaceae</taxon>
        <taxon>Kurthia</taxon>
    </lineage>
</organism>
<dbReference type="RefSeq" id="WP_109348710.1">
    <property type="nucleotide sequence ID" value="NZ_BJUE01000007.1"/>
</dbReference>
<comment type="caution">
    <text evidence="2">The sequence shown here is derived from an EMBL/GenBank/DDBJ whole genome shotgun (WGS) entry which is preliminary data.</text>
</comment>
<dbReference type="EMBL" id="UGNP01000001">
    <property type="protein sequence ID" value="STX09239.1"/>
    <property type="molecule type" value="Genomic_DNA"/>
</dbReference>
<evidence type="ECO:0008006" key="6">
    <source>
        <dbReference type="Google" id="ProtNLM"/>
    </source>
</evidence>
<dbReference type="Gene3D" id="2.30.30.40">
    <property type="entry name" value="SH3 Domains"/>
    <property type="match status" value="1"/>
</dbReference>
<evidence type="ECO:0000313" key="5">
    <source>
        <dbReference type="Proteomes" id="UP000294641"/>
    </source>
</evidence>
<reference evidence="2 4" key="1">
    <citation type="submission" date="2018-06" db="EMBL/GenBank/DDBJ databases">
        <authorList>
            <consortium name="Pathogen Informatics"/>
            <person name="Doyle S."/>
        </authorList>
    </citation>
    <scope>NUCLEOTIDE SEQUENCE [LARGE SCALE GENOMIC DNA]</scope>
    <source>
        <strain evidence="2 4">NCTC10597</strain>
    </source>
</reference>
<keyword evidence="1" id="KW-0732">Signal</keyword>
<reference evidence="3 5" key="2">
    <citation type="submission" date="2019-03" db="EMBL/GenBank/DDBJ databases">
        <title>Genomic Encyclopedia of Type Strains, Phase IV (KMG-IV): sequencing the most valuable type-strain genomes for metagenomic binning, comparative biology and taxonomic classification.</title>
        <authorList>
            <person name="Goeker M."/>
        </authorList>
    </citation>
    <scope>NUCLEOTIDE SEQUENCE [LARGE SCALE GENOMIC DNA]</scope>
    <source>
        <strain evidence="3 5">DSM 20580</strain>
    </source>
</reference>
<accession>A0A8B4Q949</accession>
<dbReference type="Proteomes" id="UP000294641">
    <property type="component" value="Unassembled WGS sequence"/>
</dbReference>
<name>A0A8B4Q949_9BACL</name>
<evidence type="ECO:0000313" key="4">
    <source>
        <dbReference type="Proteomes" id="UP000254330"/>
    </source>
</evidence>
<proteinExistence type="predicted"/>
<sequence length="178" mass="20258">MKRIAWILTIFALSFILFQQPTYAKNSPTSNYTIYLTKNVPYYSKVNGKKLGTVKNHFIVSGEYKINKITLIKLQNSKWAKIHFKTTNSSKNKKYGYIHAKNIHANDLSLNYGITKKPQSKIYLKASKYAKVQKELPAGTRVKVIHGVGNGNGIWYKVKVTTKRKSTIGYMTGASLYI</sequence>
<evidence type="ECO:0000313" key="2">
    <source>
        <dbReference type="EMBL" id="STX09239.1"/>
    </source>
</evidence>
<dbReference type="Proteomes" id="UP000254330">
    <property type="component" value="Unassembled WGS sequence"/>
</dbReference>
<protein>
    <recommendedName>
        <fullName evidence="6">SH3 domain-containing protein</fullName>
    </recommendedName>
</protein>
<feature type="signal peptide" evidence="1">
    <location>
        <begin position="1"/>
        <end position="24"/>
    </location>
</feature>